<reference evidence="1 2" key="1">
    <citation type="submission" date="2018-08" db="EMBL/GenBank/DDBJ databases">
        <title>A genome reference for cultivated species of the human gut microbiota.</title>
        <authorList>
            <person name="Zou Y."/>
            <person name="Xue W."/>
            <person name="Luo G."/>
        </authorList>
    </citation>
    <scope>NUCLEOTIDE SEQUENCE [LARGE SCALE GENOMIC DNA]</scope>
    <source>
        <strain evidence="1 2">AF22-21</strain>
    </source>
</reference>
<sequence length="150" mass="17408">MDEKKTYNFWGWKNADAPAITDEYPGINTPTDLYDALSHIWCADTCAPRMRDRWTYENMTLGQCSITAFLAQDIFGGKVYGIKRPGGNYHCYNVIGDCAFDLTSEQFGDEVLNYEDNPEQQREVHFAKEEKRQRYEYLKAALGEYTACRR</sequence>
<dbReference type="Pfam" id="PF24585">
    <property type="entry name" value="YunG"/>
    <property type="match status" value="1"/>
</dbReference>
<evidence type="ECO:0000313" key="1">
    <source>
        <dbReference type="EMBL" id="RGS38684.1"/>
    </source>
</evidence>
<comment type="caution">
    <text evidence="1">The sequence shown here is derived from an EMBL/GenBank/DDBJ whole genome shotgun (WGS) entry which is preliminary data.</text>
</comment>
<protein>
    <submittedName>
        <fullName evidence="1">Uncharacterized protein</fullName>
    </submittedName>
</protein>
<dbReference type="EMBL" id="QRVK01000037">
    <property type="protein sequence ID" value="RGS38684.1"/>
    <property type="molecule type" value="Genomic_DNA"/>
</dbReference>
<organism evidence="1 2">
    <name type="scientific">Coprococcus eutactus</name>
    <dbReference type="NCBI Taxonomy" id="33043"/>
    <lineage>
        <taxon>Bacteria</taxon>
        <taxon>Bacillati</taxon>
        <taxon>Bacillota</taxon>
        <taxon>Clostridia</taxon>
        <taxon>Lachnospirales</taxon>
        <taxon>Lachnospiraceae</taxon>
        <taxon>Coprococcus</taxon>
    </lineage>
</organism>
<dbReference type="OrthoDB" id="9792518at2"/>
<accession>A0A3R6AQI7</accession>
<evidence type="ECO:0000313" key="2">
    <source>
        <dbReference type="Proteomes" id="UP000283295"/>
    </source>
</evidence>
<dbReference type="InterPro" id="IPR056238">
    <property type="entry name" value="YunG-like"/>
</dbReference>
<name>A0A3R6AQI7_9FIRM</name>
<gene>
    <name evidence="1" type="ORF">DWX94_11515</name>
</gene>
<proteinExistence type="predicted"/>
<dbReference type="RefSeq" id="WP_119203150.1">
    <property type="nucleotide sequence ID" value="NZ_CABIWG010000010.1"/>
</dbReference>
<dbReference type="AlphaFoldDB" id="A0A3R6AQI7"/>
<dbReference type="Proteomes" id="UP000283295">
    <property type="component" value="Unassembled WGS sequence"/>
</dbReference>